<organism evidence="2 3">
    <name type="scientific">Romanomermis culicivorax</name>
    <name type="common">Nematode worm</name>
    <dbReference type="NCBI Taxonomy" id="13658"/>
    <lineage>
        <taxon>Eukaryota</taxon>
        <taxon>Metazoa</taxon>
        <taxon>Ecdysozoa</taxon>
        <taxon>Nematoda</taxon>
        <taxon>Enoplea</taxon>
        <taxon>Dorylaimia</taxon>
        <taxon>Mermithida</taxon>
        <taxon>Mermithoidea</taxon>
        <taxon>Mermithidae</taxon>
        <taxon>Romanomermis</taxon>
    </lineage>
</organism>
<evidence type="ECO:0000313" key="2">
    <source>
        <dbReference type="Proteomes" id="UP000887565"/>
    </source>
</evidence>
<keyword evidence="1" id="KW-0472">Membrane</keyword>
<accession>A0A915JLI5</accession>
<evidence type="ECO:0000313" key="3">
    <source>
        <dbReference type="WBParaSite" id="nRc.2.0.1.t26942-RA"/>
    </source>
</evidence>
<dbReference type="Proteomes" id="UP000887565">
    <property type="component" value="Unplaced"/>
</dbReference>
<dbReference type="AlphaFoldDB" id="A0A915JLI5"/>
<reference evidence="3" key="1">
    <citation type="submission" date="2022-11" db="UniProtKB">
        <authorList>
            <consortium name="WormBaseParasite"/>
        </authorList>
    </citation>
    <scope>IDENTIFICATION</scope>
</reference>
<sequence length="93" mass="10219">MDFQFFHVNPNWNNIYFILISYLILDTVGAQLSALSCRGSIVGAQLSGTQLSGHGLLGMPKFVNAVMSDPDFSLLSGMKIMRLLNDRNALVVN</sequence>
<name>A0A915JLI5_ROMCU</name>
<keyword evidence="1" id="KW-1133">Transmembrane helix</keyword>
<proteinExistence type="predicted"/>
<keyword evidence="1" id="KW-0812">Transmembrane</keyword>
<protein>
    <submittedName>
        <fullName evidence="3">Uncharacterized protein</fullName>
    </submittedName>
</protein>
<feature type="transmembrane region" description="Helical" evidence="1">
    <location>
        <begin position="15"/>
        <end position="35"/>
    </location>
</feature>
<dbReference type="WBParaSite" id="nRc.2.0.1.t26942-RA">
    <property type="protein sequence ID" value="nRc.2.0.1.t26942-RA"/>
    <property type="gene ID" value="nRc.2.0.1.g26942"/>
</dbReference>
<keyword evidence="2" id="KW-1185">Reference proteome</keyword>
<evidence type="ECO:0000256" key="1">
    <source>
        <dbReference type="SAM" id="Phobius"/>
    </source>
</evidence>